<proteinExistence type="predicted"/>
<reference evidence="1" key="1">
    <citation type="submission" date="2018-05" db="EMBL/GenBank/DDBJ databases">
        <authorList>
            <person name="Lanie J.A."/>
            <person name="Ng W.-L."/>
            <person name="Kazmierczak K.M."/>
            <person name="Andrzejewski T.M."/>
            <person name="Davidsen T.M."/>
            <person name="Wayne K.J."/>
            <person name="Tettelin H."/>
            <person name="Glass J.I."/>
            <person name="Rusch D."/>
            <person name="Podicherti R."/>
            <person name="Tsui H.-C.T."/>
            <person name="Winkler M.E."/>
        </authorList>
    </citation>
    <scope>NUCLEOTIDE SEQUENCE</scope>
</reference>
<sequence>MVRAVNSGTTARLVTVEASGGTDYGTFTMPGGTVEYIEKDPTDQIFAAHAEILLAAVALKG</sequence>
<accession>A0A382DSG7</accession>
<dbReference type="EMBL" id="UINC01040531">
    <property type="protein sequence ID" value="SVB40537.1"/>
    <property type="molecule type" value="Genomic_DNA"/>
</dbReference>
<dbReference type="AlphaFoldDB" id="A0A382DSG7"/>
<gene>
    <name evidence="1" type="ORF">METZ01_LOCUS193391</name>
</gene>
<organism evidence="1">
    <name type="scientific">marine metagenome</name>
    <dbReference type="NCBI Taxonomy" id="408172"/>
    <lineage>
        <taxon>unclassified sequences</taxon>
        <taxon>metagenomes</taxon>
        <taxon>ecological metagenomes</taxon>
    </lineage>
</organism>
<name>A0A382DSG7_9ZZZZ</name>
<evidence type="ECO:0000313" key="1">
    <source>
        <dbReference type="EMBL" id="SVB40537.1"/>
    </source>
</evidence>
<protein>
    <submittedName>
        <fullName evidence="1">Uncharacterized protein</fullName>
    </submittedName>
</protein>